<feature type="region of interest" description="Disordered" evidence="1">
    <location>
        <begin position="269"/>
        <end position="361"/>
    </location>
</feature>
<feature type="compositionally biased region" description="Basic and acidic residues" evidence="1">
    <location>
        <begin position="748"/>
        <end position="775"/>
    </location>
</feature>
<dbReference type="InterPro" id="IPR001849">
    <property type="entry name" value="PH_domain"/>
</dbReference>
<sequence length="1098" mass="119875">MTSSPKKSGLLQGVRLPRKPSLPSLFGSSSSFHQSILSDLSTSRVLSSPVVPCDDTISNTDCNVFAPSLLLDNDPFAMVASSSPAPSCTRSLLDMGCPPLSESVKPSAVELSPQVQVPQASSARPKSSGPGRPAHTRPAFVPRPSLPSLRALSEMSVVVPRKVRKGTVGARLPHEPWNLDPSPDFGLHSPTETERTSAVSPSPISEDEISDLGPPCNTSDESPLRGTSKLTCIDFPTCDAQVEELVSSRSSSFPGHDADVDSLPSLSYTISEPSSSELSRASSLVHTSPWPEVAPDQNSHTNNRAVDQKFSVDPNNKPQLEEAEEDPLSYHSDFDYYTQPLSDLSDFEPDEPQPQQEPFRSPGIVQISCGSINPEADFKPETSADTMRSSLSERVRTIGRSTPPLGKEETLHGGHGWRAQCGAHERHTSAADQKGLEEHVYGRGNGSRSRNNRGFDDRTRTERSGDYGRTCGAGRPLLSAAADYSSSENEDGTTVYHSIDGKSDLPSRIHSRTQSRLSGTGGGSDDDVPLAQRMPTALKAQKSIRQQLRDERQQRKLERAKSGHCVLPPPLPPLPLAQSSITSAPRRPTHEPHKSSTSGATSSGTGSLQRESSLTGHSPLPPEDLSRRLLHLQASAPSSSADRDLAPSLSVRARIARSATTSPTRGHRPDNATYVPFSTARATEAPLEDRPLKAARSFHKPDRRHAESSRPSVELAPGHGLGRSKTVATRPTPEDIYGRSSMDAYGRSARDGRSNPPTGHEHSAKSGRISEDNRRPSCSTSRPSVDRENNTSNLRGVQRPSLPAPVSMPSHQPSTKVPVVQQRVFIGDMQRFNTVELTPATNAGDVINLMAGQGILDRSGSWMLFELAQDYGMERPIRDFEVLLDVSSSWDKDKLLNAFVIKPTPLAKLLRPSAMPNYSPTHRGWVEWESKRGKWSKRWMELREHGLWLSKRDTGKDEIFLCSVSNFDAYSVTRRYKSPRPFVFAVKSTDHLSLFENAADYLHMFACNPREGETWMEAILVARSYVLHQEKNVLHTKTSESHSQAKPLSRSRTRKQSVSGRPAQPLISVPPPFSVSATAHVVFEPGSLLAKRNGDLSP</sequence>
<dbReference type="Pfam" id="PF21989">
    <property type="entry name" value="RA_2"/>
    <property type="match status" value="1"/>
</dbReference>
<feature type="region of interest" description="Disordered" evidence="1">
    <location>
        <begin position="657"/>
        <end position="814"/>
    </location>
</feature>
<dbReference type="PANTHER" id="PTHR38700:SF1">
    <property type="entry name" value="PH DOMAIN-CONTAINING PROTEIN"/>
    <property type="match status" value="1"/>
</dbReference>
<proteinExistence type="predicted"/>
<dbReference type="Gene3D" id="2.30.29.30">
    <property type="entry name" value="Pleckstrin-homology domain (PH domain)/Phosphotyrosine-binding domain (PTB)"/>
    <property type="match status" value="1"/>
</dbReference>
<feature type="region of interest" description="Disordered" evidence="1">
    <location>
        <begin position="421"/>
        <end position="624"/>
    </location>
</feature>
<feature type="region of interest" description="Disordered" evidence="1">
    <location>
        <begin position="1036"/>
        <end position="1069"/>
    </location>
</feature>
<protein>
    <recommendedName>
        <fullName evidence="2">PH domain-containing protein</fullName>
    </recommendedName>
</protein>
<feature type="compositionally biased region" description="Low complexity" evidence="1">
    <location>
        <begin position="595"/>
        <end position="607"/>
    </location>
</feature>
<evidence type="ECO:0000313" key="4">
    <source>
        <dbReference type="Proteomes" id="UP000053989"/>
    </source>
</evidence>
<dbReference type="STRING" id="1036808.A0A0C3E4J6"/>
<evidence type="ECO:0000313" key="3">
    <source>
        <dbReference type="EMBL" id="KIM63384.1"/>
    </source>
</evidence>
<dbReference type="AlphaFoldDB" id="A0A0C3E4J6"/>
<dbReference type="HOGENOM" id="CLU_006341_0_0_1"/>
<dbReference type="InterPro" id="IPR029071">
    <property type="entry name" value="Ubiquitin-like_domsf"/>
</dbReference>
<feature type="compositionally biased region" description="Basic and acidic residues" evidence="1">
    <location>
        <begin position="423"/>
        <end position="441"/>
    </location>
</feature>
<organism evidence="3 4">
    <name type="scientific">Scleroderma citrinum Foug A</name>
    <dbReference type="NCBI Taxonomy" id="1036808"/>
    <lineage>
        <taxon>Eukaryota</taxon>
        <taxon>Fungi</taxon>
        <taxon>Dikarya</taxon>
        <taxon>Basidiomycota</taxon>
        <taxon>Agaricomycotina</taxon>
        <taxon>Agaricomycetes</taxon>
        <taxon>Agaricomycetidae</taxon>
        <taxon>Boletales</taxon>
        <taxon>Sclerodermatineae</taxon>
        <taxon>Sclerodermataceae</taxon>
        <taxon>Scleroderma</taxon>
    </lineage>
</organism>
<name>A0A0C3E4J6_9AGAM</name>
<feature type="compositionally biased region" description="Low complexity" evidence="1">
    <location>
        <begin position="269"/>
        <end position="284"/>
    </location>
</feature>
<dbReference type="OrthoDB" id="43122at2759"/>
<feature type="compositionally biased region" description="Basic and acidic residues" evidence="1">
    <location>
        <begin position="453"/>
        <end position="466"/>
    </location>
</feature>
<dbReference type="SUPFAM" id="SSF50729">
    <property type="entry name" value="PH domain-like"/>
    <property type="match status" value="1"/>
</dbReference>
<dbReference type="SMART" id="SM00233">
    <property type="entry name" value="PH"/>
    <property type="match status" value="1"/>
</dbReference>
<gene>
    <name evidence="3" type="ORF">SCLCIDRAFT_117617</name>
</gene>
<dbReference type="PROSITE" id="PS50003">
    <property type="entry name" value="PH_DOMAIN"/>
    <property type="match status" value="1"/>
</dbReference>
<feature type="compositionally biased region" description="Basic and acidic residues" evidence="1">
    <location>
        <begin position="547"/>
        <end position="561"/>
    </location>
</feature>
<feature type="compositionally biased region" description="Polar residues" evidence="1">
    <location>
        <begin position="296"/>
        <end position="305"/>
    </location>
</feature>
<evidence type="ECO:0000256" key="1">
    <source>
        <dbReference type="SAM" id="MobiDB-lite"/>
    </source>
</evidence>
<keyword evidence="4" id="KW-1185">Reference proteome</keyword>
<feature type="region of interest" description="Disordered" evidence="1">
    <location>
        <begin position="103"/>
        <end position="145"/>
    </location>
</feature>
<dbReference type="InterPro" id="IPR011993">
    <property type="entry name" value="PH-like_dom_sf"/>
</dbReference>
<dbReference type="InParanoid" id="A0A0C3E4J6"/>
<feature type="region of interest" description="Disordered" evidence="1">
    <location>
        <begin position="171"/>
        <end position="227"/>
    </location>
</feature>
<reference evidence="4" key="2">
    <citation type="submission" date="2015-01" db="EMBL/GenBank/DDBJ databases">
        <title>Evolutionary Origins and Diversification of the Mycorrhizal Mutualists.</title>
        <authorList>
            <consortium name="DOE Joint Genome Institute"/>
            <consortium name="Mycorrhizal Genomics Consortium"/>
            <person name="Kohler A."/>
            <person name="Kuo A."/>
            <person name="Nagy L.G."/>
            <person name="Floudas D."/>
            <person name="Copeland A."/>
            <person name="Barry K.W."/>
            <person name="Cichocki N."/>
            <person name="Veneault-Fourrey C."/>
            <person name="LaButti K."/>
            <person name="Lindquist E.A."/>
            <person name="Lipzen A."/>
            <person name="Lundell T."/>
            <person name="Morin E."/>
            <person name="Murat C."/>
            <person name="Riley R."/>
            <person name="Ohm R."/>
            <person name="Sun H."/>
            <person name="Tunlid A."/>
            <person name="Henrissat B."/>
            <person name="Grigoriev I.V."/>
            <person name="Hibbett D.S."/>
            <person name="Martin F."/>
        </authorList>
    </citation>
    <scope>NUCLEOTIDE SEQUENCE [LARGE SCALE GENOMIC DNA]</scope>
    <source>
        <strain evidence="4">Foug A</strain>
    </source>
</reference>
<reference evidence="3 4" key="1">
    <citation type="submission" date="2014-04" db="EMBL/GenBank/DDBJ databases">
        <authorList>
            <consortium name="DOE Joint Genome Institute"/>
            <person name="Kuo A."/>
            <person name="Kohler A."/>
            <person name="Nagy L.G."/>
            <person name="Floudas D."/>
            <person name="Copeland A."/>
            <person name="Barry K.W."/>
            <person name="Cichocki N."/>
            <person name="Veneault-Fourrey C."/>
            <person name="LaButti K."/>
            <person name="Lindquist E.A."/>
            <person name="Lipzen A."/>
            <person name="Lundell T."/>
            <person name="Morin E."/>
            <person name="Murat C."/>
            <person name="Sun H."/>
            <person name="Tunlid A."/>
            <person name="Henrissat B."/>
            <person name="Grigoriev I.V."/>
            <person name="Hibbett D.S."/>
            <person name="Martin F."/>
            <person name="Nordberg H.P."/>
            <person name="Cantor M.N."/>
            <person name="Hua S.X."/>
        </authorList>
    </citation>
    <scope>NUCLEOTIDE SEQUENCE [LARGE SCALE GENOMIC DNA]</scope>
    <source>
        <strain evidence="3 4">Foug A</strain>
    </source>
</reference>
<feature type="domain" description="PH" evidence="2">
    <location>
        <begin position="919"/>
        <end position="1024"/>
    </location>
</feature>
<dbReference type="CDD" id="cd00821">
    <property type="entry name" value="PH"/>
    <property type="match status" value="1"/>
</dbReference>
<evidence type="ECO:0000259" key="2">
    <source>
        <dbReference type="PROSITE" id="PS50003"/>
    </source>
</evidence>
<dbReference type="Proteomes" id="UP000053989">
    <property type="component" value="Unassembled WGS sequence"/>
</dbReference>
<accession>A0A0C3E4J6</accession>
<dbReference type="Gene3D" id="3.10.20.90">
    <property type="entry name" value="Phosphatidylinositol 3-kinase Catalytic Subunit, Chain A, domain 1"/>
    <property type="match status" value="1"/>
</dbReference>
<dbReference type="Pfam" id="PF00169">
    <property type="entry name" value="PH"/>
    <property type="match status" value="1"/>
</dbReference>
<dbReference type="SUPFAM" id="SSF54236">
    <property type="entry name" value="Ubiquitin-like"/>
    <property type="match status" value="1"/>
</dbReference>
<dbReference type="PANTHER" id="PTHR38700">
    <property type="entry name" value="YALI0E22418P"/>
    <property type="match status" value="1"/>
</dbReference>
<dbReference type="EMBL" id="KN822035">
    <property type="protein sequence ID" value="KIM63384.1"/>
    <property type="molecule type" value="Genomic_DNA"/>
</dbReference>
<feature type="compositionally biased region" description="Polar residues" evidence="1">
    <location>
        <begin position="113"/>
        <end position="125"/>
    </location>
</feature>